<dbReference type="PANTHER" id="PTHR42928">
    <property type="entry name" value="TRICARBOXYLATE-BINDING PROTEIN"/>
    <property type="match status" value="1"/>
</dbReference>
<name>X0Z7T2_9ZZZZ</name>
<accession>X0Z7T2</accession>
<dbReference type="EMBL" id="BARS01056662">
    <property type="protein sequence ID" value="GAG44611.1"/>
    <property type="molecule type" value="Genomic_DNA"/>
</dbReference>
<protein>
    <recommendedName>
        <fullName evidence="2">Tripartite tricarboxylate transporter substrate binding protein</fullName>
    </recommendedName>
</protein>
<dbReference type="Gene3D" id="3.40.190.150">
    <property type="entry name" value="Bordetella uptake gene, domain 1"/>
    <property type="match status" value="1"/>
</dbReference>
<gene>
    <name evidence="1" type="ORF">S01H1_83369</name>
</gene>
<evidence type="ECO:0000313" key="1">
    <source>
        <dbReference type="EMBL" id="GAG44611.1"/>
    </source>
</evidence>
<dbReference type="PANTHER" id="PTHR42928:SF5">
    <property type="entry name" value="BLR1237 PROTEIN"/>
    <property type="match status" value="1"/>
</dbReference>
<reference evidence="1" key="1">
    <citation type="journal article" date="2014" name="Front. Microbiol.">
        <title>High frequency of phylogenetically diverse reductive dehalogenase-homologous genes in deep subseafloor sedimentary metagenomes.</title>
        <authorList>
            <person name="Kawai M."/>
            <person name="Futagami T."/>
            <person name="Toyoda A."/>
            <person name="Takaki Y."/>
            <person name="Nishi S."/>
            <person name="Hori S."/>
            <person name="Arai W."/>
            <person name="Tsubouchi T."/>
            <person name="Morono Y."/>
            <person name="Uchiyama I."/>
            <person name="Ito T."/>
            <person name="Fujiyama A."/>
            <person name="Inagaki F."/>
            <person name="Takami H."/>
        </authorList>
    </citation>
    <scope>NUCLEOTIDE SEQUENCE</scope>
    <source>
        <strain evidence="1">Expedition CK06-06</strain>
    </source>
</reference>
<dbReference type="Pfam" id="PF03401">
    <property type="entry name" value="TctC"/>
    <property type="match status" value="1"/>
</dbReference>
<dbReference type="AlphaFoldDB" id="X0Z7T2"/>
<dbReference type="InterPro" id="IPR042100">
    <property type="entry name" value="Bug_dom1"/>
</dbReference>
<organism evidence="1">
    <name type="scientific">marine sediment metagenome</name>
    <dbReference type="NCBI Taxonomy" id="412755"/>
    <lineage>
        <taxon>unclassified sequences</taxon>
        <taxon>metagenomes</taxon>
        <taxon>ecological metagenomes</taxon>
    </lineage>
</organism>
<evidence type="ECO:0008006" key="2">
    <source>
        <dbReference type="Google" id="ProtNLM"/>
    </source>
</evidence>
<feature type="non-terminal residue" evidence="1">
    <location>
        <position position="99"/>
    </location>
</feature>
<sequence length="99" mass="10161">MALALVSLNAASIAAEEGPGQSLRIIVPLSAGSAFDILARAMGNAFKERTQQPVIVENRPGGNMGIAANACKSAPPDGSTICLLTQNAITLNPLLYAKL</sequence>
<comment type="caution">
    <text evidence="1">The sequence shown here is derived from an EMBL/GenBank/DDBJ whole genome shotgun (WGS) entry which is preliminary data.</text>
</comment>
<proteinExistence type="predicted"/>
<dbReference type="InterPro" id="IPR005064">
    <property type="entry name" value="BUG"/>
</dbReference>